<accession>V4Q3Z3</accession>
<name>V4Q3Z3_9CAUL</name>
<evidence type="ECO:0000256" key="2">
    <source>
        <dbReference type="SAM" id="Phobius"/>
    </source>
</evidence>
<gene>
    <name evidence="3" type="ORF">ABENE_01065</name>
</gene>
<keyword evidence="2" id="KW-0812">Transmembrane</keyword>
<dbReference type="EMBL" id="AWGB01000003">
    <property type="protein sequence ID" value="ESQ94439.1"/>
    <property type="molecule type" value="Genomic_DNA"/>
</dbReference>
<evidence type="ECO:0000313" key="3">
    <source>
        <dbReference type="EMBL" id="ESQ94439.1"/>
    </source>
</evidence>
<keyword evidence="4" id="KW-1185">Reference proteome</keyword>
<evidence type="ECO:0000256" key="1">
    <source>
        <dbReference type="SAM" id="MobiDB-lite"/>
    </source>
</evidence>
<feature type="region of interest" description="Disordered" evidence="1">
    <location>
        <begin position="1"/>
        <end position="25"/>
    </location>
</feature>
<dbReference type="PATRIC" id="fig|1121022.4.peg.209"/>
<keyword evidence="2" id="KW-1133">Transmembrane helix</keyword>
<keyword evidence="2" id="KW-0472">Membrane</keyword>
<dbReference type="OrthoDB" id="9962090at2"/>
<protein>
    <submittedName>
        <fullName evidence="3">Uncharacterized protein</fullName>
    </submittedName>
</protein>
<proteinExistence type="predicted"/>
<feature type="transmembrane region" description="Helical" evidence="2">
    <location>
        <begin position="31"/>
        <end position="51"/>
    </location>
</feature>
<sequence>MREADHPSTYSIDWNTPETEARPGSFRRPNALVISLAAFVMATIGSGVAVASQLSHLPDVDALPVIPEHAEAMNPYPVVERSDIVLATVNN</sequence>
<dbReference type="RefSeq" id="WP_018082205.1">
    <property type="nucleotide sequence ID" value="NZ_AQWM01000011.1"/>
</dbReference>
<reference evidence="3 4" key="1">
    <citation type="journal article" date="2014" name="Nature">
        <title>Sequential evolution of bacterial morphology by co-option of a developmental regulator.</title>
        <authorList>
            <person name="Jiang C."/>
            <person name="Brown P.J."/>
            <person name="Ducret A."/>
            <person name="Brun Y.V."/>
        </authorList>
    </citation>
    <scope>NUCLEOTIDE SEQUENCE [LARGE SCALE GENOMIC DNA]</scope>
    <source>
        <strain evidence="3 4">DSM 16100</strain>
    </source>
</reference>
<organism evidence="3 4">
    <name type="scientific">Asticcacaulis benevestitus DSM 16100 = ATCC BAA-896</name>
    <dbReference type="NCBI Taxonomy" id="1121022"/>
    <lineage>
        <taxon>Bacteria</taxon>
        <taxon>Pseudomonadati</taxon>
        <taxon>Pseudomonadota</taxon>
        <taxon>Alphaproteobacteria</taxon>
        <taxon>Caulobacterales</taxon>
        <taxon>Caulobacteraceae</taxon>
        <taxon>Asticcacaulis</taxon>
    </lineage>
</organism>
<dbReference type="Proteomes" id="UP000017837">
    <property type="component" value="Unassembled WGS sequence"/>
</dbReference>
<feature type="compositionally biased region" description="Polar residues" evidence="1">
    <location>
        <begin position="8"/>
        <end position="18"/>
    </location>
</feature>
<dbReference type="AlphaFoldDB" id="V4Q3Z3"/>
<comment type="caution">
    <text evidence="3">The sequence shown here is derived from an EMBL/GenBank/DDBJ whole genome shotgun (WGS) entry which is preliminary data.</text>
</comment>
<evidence type="ECO:0000313" key="4">
    <source>
        <dbReference type="Proteomes" id="UP000017837"/>
    </source>
</evidence>